<evidence type="ECO:0008006" key="3">
    <source>
        <dbReference type="Google" id="ProtNLM"/>
    </source>
</evidence>
<organism evidence="1 2">
    <name type="scientific">Persicobacter psychrovividus</name>
    <dbReference type="NCBI Taxonomy" id="387638"/>
    <lineage>
        <taxon>Bacteria</taxon>
        <taxon>Pseudomonadati</taxon>
        <taxon>Bacteroidota</taxon>
        <taxon>Cytophagia</taxon>
        <taxon>Cytophagales</taxon>
        <taxon>Persicobacteraceae</taxon>
        <taxon>Persicobacter</taxon>
    </lineage>
</organism>
<sequence>MGEIIVFTFLLLTHQANAQIGVSSYGINAVSVNTPTNKMISGELKTFANRDFEDLLFELDGFYNFKAGTYHRFSAGLGIAFSPFISNDRMYAVTVPLSLELYPLQDLKQISLLFEVAPEFLIDNPTRLRTLWGIRYTFGSTSKSSSK</sequence>
<gene>
    <name evidence="1" type="ORF">PEPS_09430</name>
</gene>
<reference evidence="1 2" key="1">
    <citation type="submission" date="2021-12" db="EMBL/GenBank/DDBJ databases">
        <title>Genome sequencing of bacteria with rrn-lacking chromosome and rrn-plasmid.</title>
        <authorList>
            <person name="Anda M."/>
            <person name="Iwasaki W."/>
        </authorList>
    </citation>
    <scope>NUCLEOTIDE SEQUENCE [LARGE SCALE GENOMIC DNA]</scope>
    <source>
        <strain evidence="1 2">NBRC 101262</strain>
    </source>
</reference>
<proteinExistence type="predicted"/>
<keyword evidence="2" id="KW-1185">Reference proteome</keyword>
<dbReference type="EMBL" id="AP025292">
    <property type="protein sequence ID" value="BDC98662.1"/>
    <property type="molecule type" value="Genomic_DNA"/>
</dbReference>
<dbReference type="Proteomes" id="UP001354989">
    <property type="component" value="Chromosome"/>
</dbReference>
<protein>
    <recommendedName>
        <fullName evidence="3">Outer membrane protein beta-barrel domain-containing protein</fullName>
    </recommendedName>
</protein>
<evidence type="ECO:0000313" key="2">
    <source>
        <dbReference type="Proteomes" id="UP001354989"/>
    </source>
</evidence>
<accession>A0ABN6LAJ2</accession>
<dbReference type="RefSeq" id="WP_338397804.1">
    <property type="nucleotide sequence ID" value="NZ_AP025292.1"/>
</dbReference>
<name>A0ABN6LAJ2_9BACT</name>
<evidence type="ECO:0000313" key="1">
    <source>
        <dbReference type="EMBL" id="BDC98662.1"/>
    </source>
</evidence>